<evidence type="ECO:0000313" key="2">
    <source>
        <dbReference type="EMBL" id="SFA97640.1"/>
    </source>
</evidence>
<keyword evidence="3" id="KW-1185">Reference proteome</keyword>
<reference evidence="2 3" key="1">
    <citation type="submission" date="2016-10" db="EMBL/GenBank/DDBJ databases">
        <authorList>
            <person name="de Groot N.N."/>
        </authorList>
    </citation>
    <scope>NUCLEOTIDE SEQUENCE [LARGE SCALE GENOMIC DNA]</scope>
    <source>
        <strain evidence="2 3">DSM 23399</strain>
    </source>
</reference>
<name>A0A1I0XBC3_9BACT</name>
<dbReference type="InterPro" id="IPR005149">
    <property type="entry name" value="Tscrpt_reg_PadR_N"/>
</dbReference>
<dbReference type="RefSeq" id="WP_092894999.1">
    <property type="nucleotide sequence ID" value="NZ_FOKK01000003.1"/>
</dbReference>
<dbReference type="Pfam" id="PF03551">
    <property type="entry name" value="PadR"/>
    <property type="match status" value="1"/>
</dbReference>
<dbReference type="InterPro" id="IPR036388">
    <property type="entry name" value="WH-like_DNA-bd_sf"/>
</dbReference>
<gene>
    <name evidence="2" type="ORF">SAMN04489723_10356</name>
</gene>
<sequence>MKGYNLGELEELILLTVGILDQEAYGVAILEEIKNQTGRKVNISAIHTVLNRLEEKGFLKSYMGGATEERGGRRKRLFSISATGRAAIEEVKNVRNKLFDQLPPLALDFSHGH</sequence>
<dbReference type="STRING" id="237018.SAMN04489723_10356"/>
<dbReference type="InterPro" id="IPR036390">
    <property type="entry name" value="WH_DNA-bd_sf"/>
</dbReference>
<dbReference type="AlphaFoldDB" id="A0A1I0XBC3"/>
<dbReference type="SUPFAM" id="SSF46785">
    <property type="entry name" value="Winged helix' DNA-binding domain"/>
    <property type="match status" value="1"/>
</dbReference>
<dbReference type="Proteomes" id="UP000198790">
    <property type="component" value="Unassembled WGS sequence"/>
</dbReference>
<dbReference type="Gene3D" id="1.10.10.10">
    <property type="entry name" value="Winged helix-like DNA-binding domain superfamily/Winged helix DNA-binding domain"/>
    <property type="match status" value="1"/>
</dbReference>
<dbReference type="OrthoDB" id="982587at2"/>
<evidence type="ECO:0000259" key="1">
    <source>
        <dbReference type="Pfam" id="PF03551"/>
    </source>
</evidence>
<feature type="domain" description="Transcription regulator PadR N-terminal" evidence="1">
    <location>
        <begin position="20"/>
        <end position="90"/>
    </location>
</feature>
<organism evidence="2 3">
    <name type="scientific">Algoriphagus aquimarinus</name>
    <dbReference type="NCBI Taxonomy" id="237018"/>
    <lineage>
        <taxon>Bacteria</taxon>
        <taxon>Pseudomonadati</taxon>
        <taxon>Bacteroidota</taxon>
        <taxon>Cytophagia</taxon>
        <taxon>Cytophagales</taxon>
        <taxon>Cyclobacteriaceae</taxon>
        <taxon>Algoriphagus</taxon>
    </lineage>
</organism>
<evidence type="ECO:0000313" key="3">
    <source>
        <dbReference type="Proteomes" id="UP000198790"/>
    </source>
</evidence>
<dbReference type="EMBL" id="FOKK01000003">
    <property type="protein sequence ID" value="SFA97640.1"/>
    <property type="molecule type" value="Genomic_DNA"/>
</dbReference>
<protein>
    <submittedName>
        <fullName evidence="2">Transcriptional regulator PadR-like family protein</fullName>
    </submittedName>
</protein>
<proteinExistence type="predicted"/>
<accession>A0A1I0XBC3</accession>